<evidence type="ECO:0000313" key="7">
    <source>
        <dbReference type="EMBL" id="MBF8179042.1"/>
    </source>
</evidence>
<keyword evidence="5 7" id="KW-0067">ATP-binding</keyword>
<keyword evidence="3" id="KW-1003">Cell membrane</keyword>
<dbReference type="SMART" id="SM00382">
    <property type="entry name" value="AAA"/>
    <property type="match status" value="1"/>
</dbReference>
<evidence type="ECO:0000256" key="3">
    <source>
        <dbReference type="ARBA" id="ARBA00022475"/>
    </source>
</evidence>
<evidence type="ECO:0000256" key="1">
    <source>
        <dbReference type="ARBA" id="ARBA00005417"/>
    </source>
</evidence>
<evidence type="ECO:0000256" key="5">
    <source>
        <dbReference type="ARBA" id="ARBA00022840"/>
    </source>
</evidence>
<comment type="caution">
    <text evidence="7">The sequence shown here is derived from an EMBL/GenBank/DDBJ whole genome shotgun (WGS) entry which is preliminary data.</text>
</comment>
<dbReference type="InterPro" id="IPR003439">
    <property type="entry name" value="ABC_transporter-like_ATP-bd"/>
</dbReference>
<keyword evidence="4" id="KW-0547">Nucleotide-binding</keyword>
<dbReference type="PROSITE" id="PS00211">
    <property type="entry name" value="ABC_TRANSPORTER_1"/>
    <property type="match status" value="1"/>
</dbReference>
<dbReference type="InterPro" id="IPR017871">
    <property type="entry name" value="ABC_transporter-like_CS"/>
</dbReference>
<dbReference type="Pfam" id="PF00005">
    <property type="entry name" value="ABC_tran"/>
    <property type="match status" value="1"/>
</dbReference>
<proteinExistence type="inferred from homology"/>
<gene>
    <name evidence="7" type="ORF">IXC47_15245</name>
</gene>
<reference evidence="7 8" key="1">
    <citation type="submission" date="2020-11" db="EMBL/GenBank/DDBJ databases">
        <title>WGS of Herminiimonas contaminans strain Marseille-Q4544 isolated from planarians Schmidtea mediterranea.</title>
        <authorList>
            <person name="Kangale L."/>
        </authorList>
    </citation>
    <scope>NUCLEOTIDE SEQUENCE [LARGE SCALE GENOMIC DNA]</scope>
    <source>
        <strain evidence="7 8">Marseille-Q4544</strain>
    </source>
</reference>
<accession>A0ABS0EYL8</accession>
<evidence type="ECO:0000259" key="6">
    <source>
        <dbReference type="PROSITE" id="PS50893"/>
    </source>
</evidence>
<dbReference type="InterPro" id="IPR050166">
    <property type="entry name" value="ABC_transporter_ATP-bind"/>
</dbReference>
<dbReference type="Gene3D" id="3.40.50.300">
    <property type="entry name" value="P-loop containing nucleotide triphosphate hydrolases"/>
    <property type="match status" value="1"/>
</dbReference>
<organism evidence="7 8">
    <name type="scientific">Herminiimonas contaminans</name>
    <dbReference type="NCBI Taxonomy" id="1111140"/>
    <lineage>
        <taxon>Bacteria</taxon>
        <taxon>Pseudomonadati</taxon>
        <taxon>Pseudomonadota</taxon>
        <taxon>Betaproteobacteria</taxon>
        <taxon>Burkholderiales</taxon>
        <taxon>Oxalobacteraceae</taxon>
        <taxon>Herminiimonas</taxon>
    </lineage>
</organism>
<dbReference type="InterPro" id="IPR003593">
    <property type="entry name" value="AAA+_ATPase"/>
</dbReference>
<dbReference type="CDD" id="cd03293">
    <property type="entry name" value="ABC_NrtD_SsuB_transporters"/>
    <property type="match status" value="1"/>
</dbReference>
<dbReference type="PROSITE" id="PS50893">
    <property type="entry name" value="ABC_TRANSPORTER_2"/>
    <property type="match status" value="1"/>
</dbReference>
<evidence type="ECO:0000256" key="2">
    <source>
        <dbReference type="ARBA" id="ARBA00022448"/>
    </source>
</evidence>
<dbReference type="PANTHER" id="PTHR42788">
    <property type="entry name" value="TAURINE IMPORT ATP-BINDING PROTEIN-RELATED"/>
    <property type="match status" value="1"/>
</dbReference>
<name>A0ABS0EYL8_9BURK</name>
<evidence type="ECO:0000313" key="8">
    <source>
        <dbReference type="Proteomes" id="UP000657372"/>
    </source>
</evidence>
<dbReference type="PANTHER" id="PTHR42788:SF19">
    <property type="entry name" value="ALIPHATIC SULFONATES IMPORT ATP-BINDING PROTEIN SSUB 2"/>
    <property type="match status" value="1"/>
</dbReference>
<dbReference type="InterPro" id="IPR027417">
    <property type="entry name" value="P-loop_NTPase"/>
</dbReference>
<protein>
    <submittedName>
        <fullName evidence="7">ABC transporter ATP-binding protein</fullName>
    </submittedName>
</protein>
<dbReference type="SUPFAM" id="SSF52540">
    <property type="entry name" value="P-loop containing nucleoside triphosphate hydrolases"/>
    <property type="match status" value="1"/>
</dbReference>
<feature type="domain" description="ABC transporter" evidence="6">
    <location>
        <begin position="9"/>
        <end position="236"/>
    </location>
</feature>
<dbReference type="EMBL" id="JADOEL010000014">
    <property type="protein sequence ID" value="MBF8179042.1"/>
    <property type="molecule type" value="Genomic_DNA"/>
</dbReference>
<keyword evidence="2" id="KW-0813">Transport</keyword>
<dbReference type="RefSeq" id="WP_195876180.1">
    <property type="nucleotide sequence ID" value="NZ_JADOEL010000014.1"/>
</dbReference>
<comment type="similarity">
    <text evidence="1">Belongs to the ABC transporter superfamily.</text>
</comment>
<dbReference type="GO" id="GO:0005524">
    <property type="term" value="F:ATP binding"/>
    <property type="evidence" value="ECO:0007669"/>
    <property type="project" value="UniProtKB-KW"/>
</dbReference>
<keyword evidence="3" id="KW-0472">Membrane</keyword>
<sequence length="250" mass="27250">MNTATKPLLDLHVRSKSFGDHIVLDPVTLTLAAGEVVSLVGKSGCGKSTLLRLIAGLDQNYSGEISLAGVPLKGVTPDIGLIFQEPRLLPWLSVAENVGFNRPDQDRTRAHDNPQVQALLHEVGLSAAIDYLPKQLSGGMAQRAAIARGLFNQPRLLLLDEPFSAVDAFTRMRLQDLLLTLAAEHGFAVLLVTHDIDEAAYLSDRVLTMGQGEIIEDTRVALPRPRNRHSPELATARDNILRVLEEIHAI</sequence>
<keyword evidence="8" id="KW-1185">Reference proteome</keyword>
<dbReference type="Proteomes" id="UP000657372">
    <property type="component" value="Unassembled WGS sequence"/>
</dbReference>
<evidence type="ECO:0000256" key="4">
    <source>
        <dbReference type="ARBA" id="ARBA00022741"/>
    </source>
</evidence>